<dbReference type="SMART" id="SM00326">
    <property type="entry name" value="SH3"/>
    <property type="match status" value="1"/>
</dbReference>
<feature type="compositionally biased region" description="Low complexity" evidence="3">
    <location>
        <begin position="80"/>
        <end position="91"/>
    </location>
</feature>
<feature type="compositionally biased region" description="Low complexity" evidence="3">
    <location>
        <begin position="58"/>
        <end position="72"/>
    </location>
</feature>
<feature type="region of interest" description="Disordered" evidence="3">
    <location>
        <begin position="50"/>
        <end position="112"/>
    </location>
</feature>
<gene>
    <name evidence="5" type="ORF">M430DRAFT_49186</name>
</gene>
<dbReference type="InterPro" id="IPR036028">
    <property type="entry name" value="SH3-like_dom_sf"/>
</dbReference>
<evidence type="ECO:0000256" key="1">
    <source>
        <dbReference type="ARBA" id="ARBA00022443"/>
    </source>
</evidence>
<evidence type="ECO:0000313" key="6">
    <source>
        <dbReference type="Proteomes" id="UP000241818"/>
    </source>
</evidence>
<dbReference type="RefSeq" id="XP_024722161.1">
    <property type="nucleotide sequence ID" value="XM_024868053.1"/>
</dbReference>
<reference evidence="5 6" key="1">
    <citation type="journal article" date="2018" name="New Phytol.">
        <title>Comparative genomics and transcriptomics depict ericoid mycorrhizal fungi as versatile saprotrophs and plant mutualists.</title>
        <authorList>
            <person name="Martino E."/>
            <person name="Morin E."/>
            <person name="Grelet G.A."/>
            <person name="Kuo A."/>
            <person name="Kohler A."/>
            <person name="Daghino S."/>
            <person name="Barry K.W."/>
            <person name="Cichocki N."/>
            <person name="Clum A."/>
            <person name="Dockter R.B."/>
            <person name="Hainaut M."/>
            <person name="Kuo R.C."/>
            <person name="LaButti K."/>
            <person name="Lindahl B.D."/>
            <person name="Lindquist E.A."/>
            <person name="Lipzen A."/>
            <person name="Khouja H.R."/>
            <person name="Magnuson J."/>
            <person name="Murat C."/>
            <person name="Ohm R.A."/>
            <person name="Singer S.W."/>
            <person name="Spatafora J.W."/>
            <person name="Wang M."/>
            <person name="Veneault-Fourrey C."/>
            <person name="Henrissat B."/>
            <person name="Grigoriev I.V."/>
            <person name="Martin F.M."/>
            <person name="Perotto S."/>
        </authorList>
    </citation>
    <scope>NUCLEOTIDE SEQUENCE [LARGE SCALE GENOMIC DNA]</scope>
    <source>
        <strain evidence="5 6">ATCC 22711</strain>
    </source>
</reference>
<dbReference type="InterPro" id="IPR050670">
    <property type="entry name" value="STAM"/>
</dbReference>
<keyword evidence="1 2" id="KW-0728">SH3 domain</keyword>
<dbReference type="CDD" id="cd00174">
    <property type="entry name" value="SH3"/>
    <property type="match status" value="1"/>
</dbReference>
<dbReference type="GeneID" id="36576134"/>
<evidence type="ECO:0000256" key="3">
    <source>
        <dbReference type="SAM" id="MobiDB-lite"/>
    </source>
</evidence>
<evidence type="ECO:0000313" key="5">
    <source>
        <dbReference type="EMBL" id="PSS22006.1"/>
    </source>
</evidence>
<dbReference type="EMBL" id="KZ679009">
    <property type="protein sequence ID" value="PSS22006.1"/>
    <property type="molecule type" value="Genomic_DNA"/>
</dbReference>
<evidence type="ECO:0000256" key="2">
    <source>
        <dbReference type="PROSITE-ProRule" id="PRU00192"/>
    </source>
</evidence>
<dbReference type="Gene3D" id="2.30.30.40">
    <property type="entry name" value="SH3 Domains"/>
    <property type="match status" value="1"/>
</dbReference>
<dbReference type="PANTHER" id="PTHR45929:SF7">
    <property type="entry name" value="LAS SEVENTEEN-BINDING PROTEIN 1"/>
    <property type="match status" value="1"/>
</dbReference>
<dbReference type="InParanoid" id="A0A2T3B5I9"/>
<accession>A0A2T3B5I9</accession>
<dbReference type="FunCoup" id="A0A2T3B5I9">
    <property type="interactions" value="105"/>
</dbReference>
<feature type="compositionally biased region" description="Pro residues" evidence="3">
    <location>
        <begin position="93"/>
        <end position="110"/>
    </location>
</feature>
<feature type="region of interest" description="Disordered" evidence="3">
    <location>
        <begin position="174"/>
        <end position="247"/>
    </location>
</feature>
<organism evidence="5 6">
    <name type="scientific">Amorphotheca resinae ATCC 22711</name>
    <dbReference type="NCBI Taxonomy" id="857342"/>
    <lineage>
        <taxon>Eukaryota</taxon>
        <taxon>Fungi</taxon>
        <taxon>Dikarya</taxon>
        <taxon>Ascomycota</taxon>
        <taxon>Pezizomycotina</taxon>
        <taxon>Leotiomycetes</taxon>
        <taxon>Helotiales</taxon>
        <taxon>Amorphothecaceae</taxon>
        <taxon>Amorphotheca</taxon>
    </lineage>
</organism>
<feature type="compositionally biased region" description="Pro residues" evidence="3">
    <location>
        <begin position="207"/>
        <end position="225"/>
    </location>
</feature>
<dbReference type="Proteomes" id="UP000241818">
    <property type="component" value="Unassembled WGS sequence"/>
</dbReference>
<proteinExistence type="predicted"/>
<dbReference type="STRING" id="857342.A0A2T3B5I9"/>
<evidence type="ECO:0000259" key="4">
    <source>
        <dbReference type="PROSITE" id="PS50002"/>
    </source>
</evidence>
<protein>
    <recommendedName>
        <fullName evidence="4">SH3 domain-containing protein</fullName>
    </recommendedName>
</protein>
<feature type="domain" description="SH3" evidence="4">
    <location>
        <begin position="115"/>
        <end position="174"/>
    </location>
</feature>
<dbReference type="Pfam" id="PF00018">
    <property type="entry name" value="SH3_1"/>
    <property type="match status" value="1"/>
</dbReference>
<keyword evidence="6" id="KW-1185">Reference proteome</keyword>
<name>A0A2T3B5I9_AMORE</name>
<dbReference type="AlphaFoldDB" id="A0A2T3B5I9"/>
<sequence length="274" mass="28808">MSPEERNKIISNNRSLRNIKNELEALAETGAITDEQYDTIMNALPAESPLSGAARKVASPSPAHSPAPTAAPTSPPPAEPTAAFSNLNLNNDPAPPAYSSPTPPAAPPREAPQKLELTRATALYRYFEAGDCNFEVGDQIAVYEYMNADWWLGKNLRTGQEGVFPVNYVQVQAVPPPGPPPQGGYYGNDNKAGGFAGGYPQPQQYQSPPPPGPGPSNPYNSPVPPMAVAEQSVDGNKPPNKGAEMGKKFGKKLGNAAIFGAGATLGADLVNSIF</sequence>
<dbReference type="OrthoDB" id="6250593at2759"/>
<dbReference type="SUPFAM" id="SSF50044">
    <property type="entry name" value="SH3-domain"/>
    <property type="match status" value="1"/>
</dbReference>
<dbReference type="PANTHER" id="PTHR45929">
    <property type="entry name" value="JAK PATHWAY SIGNAL TRANSDUCTION ADAPTOR MOLECULE"/>
    <property type="match status" value="1"/>
</dbReference>
<dbReference type="InterPro" id="IPR001452">
    <property type="entry name" value="SH3_domain"/>
</dbReference>
<dbReference type="PROSITE" id="PS50002">
    <property type="entry name" value="SH3"/>
    <property type="match status" value="1"/>
</dbReference>